<comment type="subcellular location">
    <subcellularLocation>
        <location evidence="2">Membrane</location>
    </subcellularLocation>
</comment>
<comment type="caution">
    <text evidence="11">The sequence shown here is derived from an EMBL/GenBank/DDBJ whole genome shotgun (WGS) entry which is preliminary data.</text>
</comment>
<evidence type="ECO:0000256" key="9">
    <source>
        <dbReference type="ARBA" id="ARBA00023012"/>
    </source>
</evidence>
<proteinExistence type="predicted"/>
<evidence type="ECO:0000256" key="5">
    <source>
        <dbReference type="ARBA" id="ARBA00022679"/>
    </source>
</evidence>
<dbReference type="EC" id="2.7.13.3" evidence="3"/>
<evidence type="ECO:0000256" key="1">
    <source>
        <dbReference type="ARBA" id="ARBA00000085"/>
    </source>
</evidence>
<evidence type="ECO:0000256" key="6">
    <source>
        <dbReference type="ARBA" id="ARBA00022741"/>
    </source>
</evidence>
<accession>A0A9D1NDY3</accession>
<keyword evidence="8" id="KW-0067">ATP-binding</keyword>
<dbReference type="PROSITE" id="PS50109">
    <property type="entry name" value="HIS_KIN"/>
    <property type="match status" value="1"/>
</dbReference>
<dbReference type="CDD" id="cd00082">
    <property type="entry name" value="HisKA"/>
    <property type="match status" value="1"/>
</dbReference>
<dbReference type="GO" id="GO:0030295">
    <property type="term" value="F:protein kinase activator activity"/>
    <property type="evidence" value="ECO:0007669"/>
    <property type="project" value="TreeGrafter"/>
</dbReference>
<evidence type="ECO:0000259" key="10">
    <source>
        <dbReference type="PROSITE" id="PS50109"/>
    </source>
</evidence>
<keyword evidence="7 11" id="KW-0418">Kinase</keyword>
<dbReference type="CDD" id="cd00075">
    <property type="entry name" value="HATPase"/>
    <property type="match status" value="1"/>
</dbReference>
<evidence type="ECO:0000256" key="2">
    <source>
        <dbReference type="ARBA" id="ARBA00004370"/>
    </source>
</evidence>
<keyword evidence="5" id="KW-0808">Transferase</keyword>
<dbReference type="InterPro" id="IPR050351">
    <property type="entry name" value="BphY/WalK/GraS-like"/>
</dbReference>
<dbReference type="GO" id="GO:0007234">
    <property type="term" value="P:osmosensory signaling via phosphorelay pathway"/>
    <property type="evidence" value="ECO:0007669"/>
    <property type="project" value="TreeGrafter"/>
</dbReference>
<evidence type="ECO:0000256" key="7">
    <source>
        <dbReference type="ARBA" id="ARBA00022777"/>
    </source>
</evidence>
<reference evidence="11" key="1">
    <citation type="submission" date="2020-10" db="EMBL/GenBank/DDBJ databases">
        <authorList>
            <person name="Gilroy R."/>
        </authorList>
    </citation>
    <scope>NUCLEOTIDE SEQUENCE</scope>
    <source>
        <strain evidence="11">23406</strain>
    </source>
</reference>
<keyword evidence="4" id="KW-0597">Phosphoprotein</keyword>
<dbReference type="SUPFAM" id="SSF55874">
    <property type="entry name" value="ATPase domain of HSP90 chaperone/DNA topoisomerase II/histidine kinase"/>
    <property type="match status" value="1"/>
</dbReference>
<dbReference type="PRINTS" id="PR00344">
    <property type="entry name" value="BCTRLSENSOR"/>
</dbReference>
<protein>
    <recommendedName>
        <fullName evidence="3">histidine kinase</fullName>
        <ecNumber evidence="3">2.7.13.3</ecNumber>
    </recommendedName>
</protein>
<feature type="domain" description="Histidine kinase" evidence="10">
    <location>
        <begin position="1"/>
        <end position="196"/>
    </location>
</feature>
<dbReference type="Gene3D" id="3.30.565.10">
    <property type="entry name" value="Histidine kinase-like ATPase, C-terminal domain"/>
    <property type="match status" value="1"/>
</dbReference>
<dbReference type="InterPro" id="IPR005467">
    <property type="entry name" value="His_kinase_dom"/>
</dbReference>
<dbReference type="Pfam" id="PF02518">
    <property type="entry name" value="HATPase_c"/>
    <property type="match status" value="1"/>
</dbReference>
<evidence type="ECO:0000256" key="4">
    <source>
        <dbReference type="ARBA" id="ARBA00022553"/>
    </source>
</evidence>
<dbReference type="GO" id="GO:0000155">
    <property type="term" value="F:phosphorelay sensor kinase activity"/>
    <property type="evidence" value="ECO:0007669"/>
    <property type="project" value="InterPro"/>
</dbReference>
<dbReference type="GO" id="GO:0005524">
    <property type="term" value="F:ATP binding"/>
    <property type="evidence" value="ECO:0007669"/>
    <property type="project" value="UniProtKB-KW"/>
</dbReference>
<evidence type="ECO:0000256" key="3">
    <source>
        <dbReference type="ARBA" id="ARBA00012438"/>
    </source>
</evidence>
<dbReference type="PANTHER" id="PTHR42878:SF7">
    <property type="entry name" value="SENSOR HISTIDINE KINASE GLRK"/>
    <property type="match status" value="1"/>
</dbReference>
<dbReference type="GO" id="GO:0000156">
    <property type="term" value="F:phosphorelay response regulator activity"/>
    <property type="evidence" value="ECO:0007669"/>
    <property type="project" value="TreeGrafter"/>
</dbReference>
<comment type="catalytic activity">
    <reaction evidence="1">
        <text>ATP + protein L-histidine = ADP + protein N-phospho-L-histidine.</text>
        <dbReference type="EC" id="2.7.13.3"/>
    </reaction>
</comment>
<evidence type="ECO:0000313" key="12">
    <source>
        <dbReference type="Proteomes" id="UP000886891"/>
    </source>
</evidence>
<dbReference type="InterPro" id="IPR004358">
    <property type="entry name" value="Sig_transdc_His_kin-like_C"/>
</dbReference>
<organism evidence="11 12">
    <name type="scientific">Candidatus Stercoripulliclostridium merdipullorum</name>
    <dbReference type="NCBI Taxonomy" id="2840952"/>
    <lineage>
        <taxon>Bacteria</taxon>
        <taxon>Bacillati</taxon>
        <taxon>Bacillota</taxon>
        <taxon>Clostridia</taxon>
        <taxon>Eubacteriales</taxon>
        <taxon>Candidatus Stercoripulliclostridium</taxon>
    </lineage>
</organism>
<dbReference type="InterPro" id="IPR003661">
    <property type="entry name" value="HisK_dim/P_dom"/>
</dbReference>
<keyword evidence="9" id="KW-0902">Two-component regulatory system</keyword>
<evidence type="ECO:0000256" key="8">
    <source>
        <dbReference type="ARBA" id="ARBA00022840"/>
    </source>
</evidence>
<dbReference type="InterPro" id="IPR003594">
    <property type="entry name" value="HATPase_dom"/>
</dbReference>
<sequence>MKGYADWLQSPDLTPEEQSVCLGVIAKEVDRAQNVVGKMLELARLQSSDRLVKKDRFRIDEQIRDVILAMQVEWMAKGAEFDVEPEEVEIVGNCEMTYHIWQNLISNAVRFVDRGGKITVRLKQEDCVACTVANTGVPLPKEEQPLIFQPFYRGMREDRAQGSGLGLAIVQKIVEKSGGKSGVETTEKETIFRVEL</sequence>
<evidence type="ECO:0000313" key="11">
    <source>
        <dbReference type="EMBL" id="HIV00811.1"/>
    </source>
</evidence>
<dbReference type="Proteomes" id="UP000886891">
    <property type="component" value="Unassembled WGS sequence"/>
</dbReference>
<name>A0A9D1NDY3_9FIRM</name>
<dbReference type="InterPro" id="IPR036890">
    <property type="entry name" value="HATPase_C_sf"/>
</dbReference>
<dbReference type="EMBL" id="DVOH01000057">
    <property type="protein sequence ID" value="HIV00811.1"/>
    <property type="molecule type" value="Genomic_DNA"/>
</dbReference>
<dbReference type="PANTHER" id="PTHR42878">
    <property type="entry name" value="TWO-COMPONENT HISTIDINE KINASE"/>
    <property type="match status" value="1"/>
</dbReference>
<keyword evidence="6" id="KW-0547">Nucleotide-binding</keyword>
<reference evidence="11" key="2">
    <citation type="journal article" date="2021" name="PeerJ">
        <title>Extensive microbial diversity within the chicken gut microbiome revealed by metagenomics and culture.</title>
        <authorList>
            <person name="Gilroy R."/>
            <person name="Ravi A."/>
            <person name="Getino M."/>
            <person name="Pursley I."/>
            <person name="Horton D.L."/>
            <person name="Alikhan N.F."/>
            <person name="Baker D."/>
            <person name="Gharbi K."/>
            <person name="Hall N."/>
            <person name="Watson M."/>
            <person name="Adriaenssens E.M."/>
            <person name="Foster-Nyarko E."/>
            <person name="Jarju S."/>
            <person name="Secka A."/>
            <person name="Antonio M."/>
            <person name="Oren A."/>
            <person name="Chaudhuri R.R."/>
            <person name="La Ragione R."/>
            <person name="Hildebrand F."/>
            <person name="Pallen M.J."/>
        </authorList>
    </citation>
    <scope>NUCLEOTIDE SEQUENCE</scope>
    <source>
        <strain evidence="11">23406</strain>
    </source>
</reference>
<dbReference type="SMART" id="SM00387">
    <property type="entry name" value="HATPase_c"/>
    <property type="match status" value="1"/>
</dbReference>
<dbReference type="AlphaFoldDB" id="A0A9D1NDY3"/>
<gene>
    <name evidence="11" type="ORF">IAB14_06845</name>
</gene>